<dbReference type="PRINTS" id="PR00483">
    <property type="entry name" value="BACPHPHTASE"/>
</dbReference>
<dbReference type="Proteomes" id="UP000072867">
    <property type="component" value="Unassembled WGS sequence"/>
</dbReference>
<evidence type="ECO:0000256" key="1">
    <source>
        <dbReference type="PIRNR" id="PIRNR000897"/>
    </source>
</evidence>
<evidence type="ECO:0000313" key="5">
    <source>
        <dbReference type="Proteomes" id="UP000072867"/>
    </source>
</evidence>
<dbReference type="InterPro" id="IPR000326">
    <property type="entry name" value="PAP2/HPO"/>
</dbReference>
<dbReference type="Gene3D" id="1.20.144.10">
    <property type="entry name" value="Phosphatidic acid phosphatase type 2/haloperoxidase"/>
    <property type="match status" value="1"/>
</dbReference>
<dbReference type="PIRSF" id="PIRSF000897">
    <property type="entry name" value="Acid_Ptase_ClsA"/>
    <property type="match status" value="1"/>
</dbReference>
<dbReference type="EC" id="3.1.3.2" evidence="1"/>
<protein>
    <recommendedName>
        <fullName evidence="1">Acid phosphatase</fullName>
        <ecNumber evidence="1">3.1.3.2</ecNumber>
    </recommendedName>
</protein>
<dbReference type="SUPFAM" id="SSF48317">
    <property type="entry name" value="Acid phosphatase/Vanadium-dependent haloperoxidase"/>
    <property type="match status" value="1"/>
</dbReference>
<dbReference type="STRING" id="33051.SB4_12595"/>
<reference evidence="4 5" key="1">
    <citation type="journal article" date="2016" name="Front. Microbiol.">
        <title>Genomic Resource of Rice Seed Associated Bacteria.</title>
        <authorList>
            <person name="Midha S."/>
            <person name="Bansal K."/>
            <person name="Sharma S."/>
            <person name="Kumar N."/>
            <person name="Patil P.P."/>
            <person name="Chaudhry V."/>
            <person name="Patil P.B."/>
        </authorList>
    </citation>
    <scope>NUCLEOTIDE SEQUENCE [LARGE SCALE GENOMIC DNA]</scope>
    <source>
        <strain evidence="4 5">NS319</strain>
    </source>
</reference>
<evidence type="ECO:0000259" key="3">
    <source>
        <dbReference type="SMART" id="SM00014"/>
    </source>
</evidence>
<dbReference type="AlphaFoldDB" id="A0A147I7Q0"/>
<dbReference type="Pfam" id="PF01569">
    <property type="entry name" value="PAP2"/>
    <property type="match status" value="1"/>
</dbReference>
<evidence type="ECO:0000256" key="2">
    <source>
        <dbReference type="SAM" id="SignalP"/>
    </source>
</evidence>
<feature type="signal peptide" evidence="2">
    <location>
        <begin position="1"/>
        <end position="23"/>
    </location>
</feature>
<dbReference type="EMBL" id="LDTD01000009">
    <property type="protein sequence ID" value="KTT74931.1"/>
    <property type="molecule type" value="Genomic_DNA"/>
</dbReference>
<sequence>MMSIRNRMPIAIALGLWASAALAKHDGRPVAELLDPAAFAPEQIVAPPPAPGSDVAKQELAYLRALHRAASAERIARADADGHDKGPHAFNAVTGRDLTALPATAALLARVDAETDAVVDRAKNHFRRIRPYRTDPTLPHCGKGKGVDDSYPSGHSAFAWSTGWTLAQLMPDRAAAILGRARDYAEGRQICAVHYPSDVEAGHALGQLIADRLLHDPRLADQVAAARAELARR</sequence>
<dbReference type="InterPro" id="IPR036938">
    <property type="entry name" value="PAP2/HPO_sf"/>
</dbReference>
<feature type="chain" id="PRO_5007548469" description="Acid phosphatase" evidence="2">
    <location>
        <begin position="24"/>
        <end position="233"/>
    </location>
</feature>
<dbReference type="GO" id="GO:0003993">
    <property type="term" value="F:acid phosphatase activity"/>
    <property type="evidence" value="ECO:0007669"/>
    <property type="project" value="UniProtKB-EC"/>
</dbReference>
<comment type="similarity">
    <text evidence="1">Belongs to the class A bacterial acid phosphatase family.</text>
</comment>
<proteinExistence type="inferred from homology"/>
<comment type="caution">
    <text evidence="4">The sequence shown here is derived from an EMBL/GenBank/DDBJ whole genome shotgun (WGS) entry which is preliminary data.</text>
</comment>
<gene>
    <name evidence="4" type="ORF">NS319_01735</name>
</gene>
<comment type="catalytic activity">
    <reaction evidence="1">
        <text>a phosphate monoester + H2O = an alcohol + phosphate</text>
        <dbReference type="Rhea" id="RHEA:15017"/>
        <dbReference type="ChEBI" id="CHEBI:15377"/>
        <dbReference type="ChEBI" id="CHEBI:30879"/>
        <dbReference type="ChEBI" id="CHEBI:43474"/>
        <dbReference type="ChEBI" id="CHEBI:67140"/>
        <dbReference type="EC" id="3.1.3.2"/>
    </reaction>
</comment>
<dbReference type="InterPro" id="IPR001011">
    <property type="entry name" value="Acid_Pase_classA_bac"/>
</dbReference>
<dbReference type="PATRIC" id="fig|33051.3.peg.3866"/>
<accession>A0A147I7Q0</accession>
<dbReference type="RefSeq" id="WP_058732106.1">
    <property type="nucleotide sequence ID" value="NZ_LDTD01000009.1"/>
</dbReference>
<name>A0A147I7Q0_9SPHN</name>
<dbReference type="SMART" id="SM00014">
    <property type="entry name" value="acidPPc"/>
    <property type="match status" value="1"/>
</dbReference>
<evidence type="ECO:0000313" key="4">
    <source>
        <dbReference type="EMBL" id="KTT74931.1"/>
    </source>
</evidence>
<dbReference type="GO" id="GO:0030288">
    <property type="term" value="C:outer membrane-bounded periplasmic space"/>
    <property type="evidence" value="ECO:0007669"/>
    <property type="project" value="InterPro"/>
</dbReference>
<feature type="domain" description="Phosphatidic acid phosphatase type 2/haloperoxidase" evidence="3">
    <location>
        <begin position="106"/>
        <end position="214"/>
    </location>
</feature>
<keyword evidence="1" id="KW-0378">Hydrolase</keyword>
<keyword evidence="2" id="KW-0732">Signal</keyword>
<organism evidence="4 5">
    <name type="scientific">Sphingomonas sanguinis</name>
    <dbReference type="NCBI Taxonomy" id="33051"/>
    <lineage>
        <taxon>Bacteria</taxon>
        <taxon>Pseudomonadati</taxon>
        <taxon>Pseudomonadota</taxon>
        <taxon>Alphaproteobacteria</taxon>
        <taxon>Sphingomonadales</taxon>
        <taxon>Sphingomonadaceae</taxon>
        <taxon>Sphingomonas</taxon>
    </lineage>
</organism>